<accession>A0A8J6LLA1</accession>
<dbReference type="InterPro" id="IPR006299">
    <property type="entry name" value="FlgC"/>
</dbReference>
<dbReference type="InterPro" id="IPR019776">
    <property type="entry name" value="Flagellar_basal_body_rod_CS"/>
</dbReference>
<feature type="domain" description="Flagellar basal-body/hook protein C-terminal" evidence="8">
    <location>
        <begin position="91"/>
        <end position="134"/>
    </location>
</feature>
<proteinExistence type="inferred from homology"/>
<evidence type="ECO:0000256" key="5">
    <source>
        <dbReference type="ARBA" id="ARBA00025933"/>
    </source>
</evidence>
<keyword evidence="9" id="KW-0969">Cilium</keyword>
<evidence type="ECO:0000259" key="8">
    <source>
        <dbReference type="Pfam" id="PF06429"/>
    </source>
</evidence>
<dbReference type="Proteomes" id="UP000657177">
    <property type="component" value="Unassembled WGS sequence"/>
</dbReference>
<comment type="subunit">
    <text evidence="5 6">The basal body constitutes a major portion of the flagellar organelle and consists of four rings (L,P,S, and M) mounted on a central rod. The rod consists of about 26 subunits of FlgG in the distal portion, and FlgB, FlgC and FlgF are thought to build up the proximal portion of the rod with about 6 subunits each.</text>
</comment>
<organism evidence="9 10">
    <name type="scientific">Capillibacterium thermochitinicola</name>
    <dbReference type="NCBI Taxonomy" id="2699427"/>
    <lineage>
        <taxon>Bacteria</taxon>
        <taxon>Bacillati</taxon>
        <taxon>Bacillota</taxon>
        <taxon>Capillibacterium</taxon>
    </lineage>
</organism>
<dbReference type="Pfam" id="PF06429">
    <property type="entry name" value="Flg_bbr_C"/>
    <property type="match status" value="1"/>
</dbReference>
<dbReference type="Pfam" id="PF00460">
    <property type="entry name" value="Flg_bb_rod"/>
    <property type="match status" value="1"/>
</dbReference>
<keyword evidence="10" id="KW-1185">Reference proteome</keyword>
<comment type="subcellular location">
    <subcellularLocation>
        <location evidence="1 6">Bacterial flagellum basal body</location>
    </subcellularLocation>
</comment>
<evidence type="ECO:0000256" key="4">
    <source>
        <dbReference type="ARBA" id="ARBA00023143"/>
    </source>
</evidence>
<dbReference type="PANTHER" id="PTHR30435">
    <property type="entry name" value="FLAGELLAR PROTEIN"/>
    <property type="match status" value="1"/>
</dbReference>
<dbReference type="InterPro" id="IPR010930">
    <property type="entry name" value="Flg_bb/hook_C_dom"/>
</dbReference>
<dbReference type="PANTHER" id="PTHR30435:SF2">
    <property type="entry name" value="FLAGELLAR BASAL-BODY ROD PROTEIN FLGC"/>
    <property type="match status" value="1"/>
</dbReference>
<evidence type="ECO:0000256" key="2">
    <source>
        <dbReference type="ARBA" id="ARBA00009677"/>
    </source>
</evidence>
<evidence type="ECO:0000259" key="7">
    <source>
        <dbReference type="Pfam" id="PF00460"/>
    </source>
</evidence>
<comment type="caution">
    <text evidence="9">The sequence shown here is derived from an EMBL/GenBank/DDBJ whole genome shotgun (WGS) entry which is preliminary data.</text>
</comment>
<dbReference type="NCBIfam" id="TIGR01395">
    <property type="entry name" value="FlgC"/>
    <property type="match status" value="1"/>
</dbReference>
<evidence type="ECO:0000256" key="6">
    <source>
        <dbReference type="RuleBase" id="RU362062"/>
    </source>
</evidence>
<evidence type="ECO:0000313" key="9">
    <source>
        <dbReference type="EMBL" id="MBA2132214.1"/>
    </source>
</evidence>
<evidence type="ECO:0000256" key="1">
    <source>
        <dbReference type="ARBA" id="ARBA00004117"/>
    </source>
</evidence>
<dbReference type="AlphaFoldDB" id="A0A8J6LLA1"/>
<dbReference type="RefSeq" id="WP_181338672.1">
    <property type="nucleotide sequence ID" value="NZ_JAAKDE010000003.1"/>
</dbReference>
<dbReference type="GO" id="GO:0030694">
    <property type="term" value="C:bacterial-type flagellum basal body, rod"/>
    <property type="evidence" value="ECO:0007669"/>
    <property type="project" value="UniProtKB-UniRule"/>
</dbReference>
<name>A0A8J6LLA1_9FIRM</name>
<keyword evidence="4 6" id="KW-0975">Bacterial flagellum</keyword>
<evidence type="ECO:0000313" key="10">
    <source>
        <dbReference type="Proteomes" id="UP000657177"/>
    </source>
</evidence>
<dbReference type="PROSITE" id="PS00588">
    <property type="entry name" value="FLAGELLA_BB_ROD"/>
    <property type="match status" value="1"/>
</dbReference>
<protein>
    <recommendedName>
        <fullName evidence="3 6">Flagellar basal-body rod protein FlgC</fullName>
    </recommendedName>
</protein>
<comment type="similarity">
    <text evidence="2">Belongs to the flagella basal body rod proteins family.</text>
</comment>
<keyword evidence="9" id="KW-0966">Cell projection</keyword>
<dbReference type="GO" id="GO:0071978">
    <property type="term" value="P:bacterial-type flagellum-dependent swarming motility"/>
    <property type="evidence" value="ECO:0007669"/>
    <property type="project" value="TreeGrafter"/>
</dbReference>
<gene>
    <name evidence="9" type="primary">flgC</name>
    <name evidence="9" type="ORF">G5B42_01420</name>
</gene>
<sequence length="138" mass="14936">MRMFHAMDVNASALGAQRLRLDLIAANIANANTTRTPEGGPYRRKVPVFAENLQMAEGKVGLSGVRVVAIADDQAPFRSVYDPSHPDANADGYVLYPNVNIVNEMVNLIEAGRAYEANVTAFNLSKEVFKAALSIGRS</sequence>
<dbReference type="EMBL" id="JAAKDE010000003">
    <property type="protein sequence ID" value="MBA2132214.1"/>
    <property type="molecule type" value="Genomic_DNA"/>
</dbReference>
<keyword evidence="9" id="KW-0282">Flagellum</keyword>
<dbReference type="InterPro" id="IPR001444">
    <property type="entry name" value="Flag_bb_rod_N"/>
</dbReference>
<feature type="domain" description="Flagellar basal body rod protein N-terminal" evidence="7">
    <location>
        <begin position="7"/>
        <end position="35"/>
    </location>
</feature>
<evidence type="ECO:0000256" key="3">
    <source>
        <dbReference type="ARBA" id="ARBA00017941"/>
    </source>
</evidence>
<reference evidence="9" key="1">
    <citation type="submission" date="2020-06" db="EMBL/GenBank/DDBJ databases">
        <title>Novel chitinolytic bacterium.</title>
        <authorList>
            <person name="Ungkulpasvich U."/>
            <person name="Kosugi A."/>
            <person name="Uke A."/>
        </authorList>
    </citation>
    <scope>NUCLEOTIDE SEQUENCE</scope>
    <source>
        <strain evidence="9">UUS1-1</strain>
    </source>
</reference>